<proteinExistence type="predicted"/>
<evidence type="ECO:0000313" key="2">
    <source>
        <dbReference type="Proteomes" id="UP000036449"/>
    </source>
</evidence>
<sequence length="59" mass="6664">MDDPNATIVVDRLQMSCGTFFVLMKKSFLLPAGHHRDPADLPLFLRMTECAKQAALTHY</sequence>
<evidence type="ECO:0000313" key="1">
    <source>
        <dbReference type="EMBL" id="KMO42704.1"/>
    </source>
</evidence>
<name>A0A0J6T9Y8_9HYPH</name>
<dbReference type="PATRIC" id="fig|1187852.3.peg.5862"/>
<accession>A0A0J6T9Y8</accession>
<dbReference type="Proteomes" id="UP000036449">
    <property type="component" value="Unassembled WGS sequence"/>
</dbReference>
<protein>
    <submittedName>
        <fullName evidence="1">Uncharacterized protein</fullName>
    </submittedName>
</protein>
<keyword evidence="2" id="KW-1185">Reference proteome</keyword>
<comment type="caution">
    <text evidence="1">The sequence shown here is derived from an EMBL/GenBank/DDBJ whole genome shotgun (WGS) entry which is preliminary data.</text>
</comment>
<organism evidence="1 2">
    <name type="scientific">Methylobacterium tarhaniae</name>
    <dbReference type="NCBI Taxonomy" id="1187852"/>
    <lineage>
        <taxon>Bacteria</taxon>
        <taxon>Pseudomonadati</taxon>
        <taxon>Pseudomonadota</taxon>
        <taxon>Alphaproteobacteria</taxon>
        <taxon>Hyphomicrobiales</taxon>
        <taxon>Methylobacteriaceae</taxon>
        <taxon>Methylobacterium</taxon>
    </lineage>
</organism>
<dbReference type="RefSeq" id="WP_048450755.1">
    <property type="nucleotide sequence ID" value="NZ_LABZ01000063.1"/>
</dbReference>
<reference evidence="1 2" key="1">
    <citation type="submission" date="2015-03" db="EMBL/GenBank/DDBJ databases">
        <title>Genome sequencing of Methylobacterium tarhaniae DSM 25844.</title>
        <authorList>
            <person name="Chaudhry V."/>
            <person name="Patil P.B."/>
        </authorList>
    </citation>
    <scope>NUCLEOTIDE SEQUENCE [LARGE SCALE GENOMIC DNA]</scope>
    <source>
        <strain evidence="1 2">DSM 25844</strain>
    </source>
</reference>
<dbReference type="AlphaFoldDB" id="A0A0J6T9Y8"/>
<dbReference type="EMBL" id="LABZ01000063">
    <property type="protein sequence ID" value="KMO42704.1"/>
    <property type="molecule type" value="Genomic_DNA"/>
</dbReference>
<dbReference type="OrthoDB" id="189120at2"/>
<gene>
    <name evidence="1" type="ORF">VQ03_10160</name>
</gene>